<proteinExistence type="predicted"/>
<evidence type="ECO:0000313" key="2">
    <source>
        <dbReference type="EMBL" id="GAN08161.1"/>
    </source>
</evidence>
<protein>
    <submittedName>
        <fullName evidence="2">Uncharacterized protein</fullName>
    </submittedName>
</protein>
<gene>
    <name evidence="2" type="ORF">MAM1_0191d07668</name>
</gene>
<reference evidence="2" key="1">
    <citation type="submission" date="2014-09" db="EMBL/GenBank/DDBJ databases">
        <title>Draft genome sequence of an oleaginous Mucoromycotina fungus Mucor ambiguus NBRC6742.</title>
        <authorList>
            <person name="Takeda I."/>
            <person name="Yamane N."/>
            <person name="Morita T."/>
            <person name="Tamano K."/>
            <person name="Machida M."/>
            <person name="Baker S."/>
            <person name="Koike H."/>
        </authorList>
    </citation>
    <scope>NUCLEOTIDE SEQUENCE</scope>
    <source>
        <strain evidence="2">NBRC 6742</strain>
    </source>
</reference>
<accession>A0A0C9MC30</accession>
<name>A0A0C9MC30_9FUNG</name>
<feature type="compositionally biased region" description="Basic and acidic residues" evidence="1">
    <location>
        <begin position="136"/>
        <end position="149"/>
    </location>
</feature>
<dbReference type="Proteomes" id="UP000053815">
    <property type="component" value="Unassembled WGS sequence"/>
</dbReference>
<evidence type="ECO:0000256" key="1">
    <source>
        <dbReference type="SAM" id="MobiDB-lite"/>
    </source>
</evidence>
<sequence length="155" mass="17808">MNRTREGFEDPDQALELKTITPLILYDTFFMGLDEMHIWGANLGPKIWNVISEGENLALSSENPLFLKKRYRELISKAALKCQKSMHSGAMNGAFIDMESKPGTVISVDWIDFIVHLLPTTVVEAIQLQKYEVRHEEEARRSENRKTNEELLTLD</sequence>
<dbReference type="OrthoDB" id="2289822at2759"/>
<dbReference type="EMBL" id="DF836480">
    <property type="protein sequence ID" value="GAN08161.1"/>
    <property type="molecule type" value="Genomic_DNA"/>
</dbReference>
<keyword evidence="3" id="KW-1185">Reference proteome</keyword>
<organism evidence="2">
    <name type="scientific">Mucor ambiguus</name>
    <dbReference type="NCBI Taxonomy" id="91626"/>
    <lineage>
        <taxon>Eukaryota</taxon>
        <taxon>Fungi</taxon>
        <taxon>Fungi incertae sedis</taxon>
        <taxon>Mucoromycota</taxon>
        <taxon>Mucoromycotina</taxon>
        <taxon>Mucoromycetes</taxon>
        <taxon>Mucorales</taxon>
        <taxon>Mucorineae</taxon>
        <taxon>Mucoraceae</taxon>
        <taxon>Mucor</taxon>
    </lineage>
</organism>
<evidence type="ECO:0000313" key="3">
    <source>
        <dbReference type="Proteomes" id="UP000053815"/>
    </source>
</evidence>
<dbReference type="AlphaFoldDB" id="A0A0C9MC30"/>
<feature type="region of interest" description="Disordered" evidence="1">
    <location>
        <begin position="136"/>
        <end position="155"/>
    </location>
</feature>
<dbReference type="STRING" id="91626.A0A0C9MC30"/>